<dbReference type="OrthoDB" id="6149346at2759"/>
<comment type="caution">
    <text evidence="2">The sequence shown here is derived from an EMBL/GenBank/DDBJ whole genome shotgun (WGS) entry which is preliminary data.</text>
</comment>
<reference evidence="2" key="1">
    <citation type="submission" date="2021-10" db="EMBL/GenBank/DDBJ databases">
        <title>Tropical sea cucumber genome reveals ecological adaptation and Cuvierian tubules defense mechanism.</title>
        <authorList>
            <person name="Chen T."/>
        </authorList>
    </citation>
    <scope>NUCLEOTIDE SEQUENCE</scope>
    <source>
        <strain evidence="2">Nanhai2018</strain>
        <tissue evidence="2">Muscle</tissue>
    </source>
</reference>
<evidence type="ECO:0000313" key="3">
    <source>
        <dbReference type="Proteomes" id="UP001152320"/>
    </source>
</evidence>
<feature type="region of interest" description="Disordered" evidence="1">
    <location>
        <begin position="454"/>
        <end position="478"/>
    </location>
</feature>
<evidence type="ECO:0000313" key="2">
    <source>
        <dbReference type="EMBL" id="KAJ8028252.1"/>
    </source>
</evidence>
<dbReference type="EMBL" id="JAIZAY010000015">
    <property type="protein sequence ID" value="KAJ8028252.1"/>
    <property type="molecule type" value="Genomic_DNA"/>
</dbReference>
<gene>
    <name evidence="2" type="ORF">HOLleu_30439</name>
</gene>
<protein>
    <submittedName>
        <fullName evidence="2">Uncharacterized protein</fullName>
    </submittedName>
</protein>
<dbReference type="Proteomes" id="UP001152320">
    <property type="component" value="Chromosome 15"/>
</dbReference>
<organism evidence="2 3">
    <name type="scientific">Holothuria leucospilota</name>
    <name type="common">Black long sea cucumber</name>
    <name type="synonym">Mertensiothuria leucospilota</name>
    <dbReference type="NCBI Taxonomy" id="206669"/>
    <lineage>
        <taxon>Eukaryota</taxon>
        <taxon>Metazoa</taxon>
        <taxon>Echinodermata</taxon>
        <taxon>Eleutherozoa</taxon>
        <taxon>Echinozoa</taxon>
        <taxon>Holothuroidea</taxon>
        <taxon>Aspidochirotacea</taxon>
        <taxon>Aspidochirotida</taxon>
        <taxon>Holothuriidae</taxon>
        <taxon>Holothuria</taxon>
    </lineage>
</organism>
<accession>A0A9Q1BKC9</accession>
<dbReference type="AlphaFoldDB" id="A0A9Q1BKC9"/>
<proteinExistence type="predicted"/>
<name>A0A9Q1BKC9_HOLLE</name>
<evidence type="ECO:0000256" key="1">
    <source>
        <dbReference type="SAM" id="MobiDB-lite"/>
    </source>
</evidence>
<keyword evidence="3" id="KW-1185">Reference proteome</keyword>
<sequence length="880" mass="100754">MYHINTTKHLSLLTIRFWFETSSLREVGHIMASSCFVCGKSPIGRMEENKESKAYLNFMKRIKHVQFEVDLGAGCRETFTFDEANNRYMTRYFPDSDRRVYCCPPVFEYKHPGEPSDIITNAKNDENVPFLTFTYDTLKEERRGEVPEEKTIQMFSTMFQKYNIPSFIIHGYNWKTIYMKKLVELDPNAYKSFRKLGLKEGEMDLFISIPGKCFMIVEVKAVDPRNKTFLGNVVTKAFSQCGKTVTFLSTICSNLQGYKNIPLIKVVALPNCEMNILKELNYCPACFELFSPNIVFRENFETVDALHEWFQNVLRLYTGEQSQYDLALHESLIGRLIGPASLLEVRTNSESILRTAHQIEEEHGTAAKIQTRFMQLNPEQLAVKFNKLQFLWIRGEPASGKTVLAYMKIQEILEESSRTSPRYEYENEECAPIVTTTSALANIAMSQEAHLPTSTATCNTETPTSIPKSYVPSTETTAARPSEMLGTINPSWAEKAPAVDFIKTDLPSVIYVFAGLKPDGLKEIFESKLQSKENGRCKVVVTSFEEYSGATKVFMQLEGLPKLIRVLQEANEGKIVHIICDECHYALDDEYPDQLRKDWDTVIDRKRLGYVWCIQSTYYTEVDSGKVLPLDFSMVHLTCIMRLSRQNIEIANKLLEIRRLNFKSGHAVTGLCPVMYRMKCVCDPPKGNLFICKECYDIRIVLLLQHALDEFGISRGVVSRGELGLRDVVLICEYTSVDRVGTYLMDVCPQIPFAVNRCTVTDTNCMTVCGVEFYRGCEQRFVLIDFYVGAMDYYIMKEALTRTLGQLVILDCGYGDQTAPSDYEAQIQRVMSAGEADKIKIKEIERSAEDVKKMNLSKKDNFTKTYRRTNYALYQWNEKS</sequence>